<evidence type="ECO:0000259" key="10">
    <source>
        <dbReference type="PROSITE" id="PS50075"/>
    </source>
</evidence>
<dbReference type="CDD" id="cd00833">
    <property type="entry name" value="PKS"/>
    <property type="match status" value="1"/>
</dbReference>
<evidence type="ECO:0000256" key="6">
    <source>
        <dbReference type="ARBA" id="ARBA00023268"/>
    </source>
</evidence>
<evidence type="ECO:0000256" key="1">
    <source>
        <dbReference type="ARBA" id="ARBA00005179"/>
    </source>
</evidence>
<dbReference type="Pfam" id="PF18558">
    <property type="entry name" value="HTH_51"/>
    <property type="match status" value="1"/>
</dbReference>
<evidence type="ECO:0000256" key="2">
    <source>
        <dbReference type="ARBA" id="ARBA00022450"/>
    </source>
</evidence>
<dbReference type="InterPro" id="IPR006162">
    <property type="entry name" value="Ppantetheine_attach_site"/>
</dbReference>
<dbReference type="Gene3D" id="3.40.47.10">
    <property type="match status" value="1"/>
</dbReference>
<dbReference type="InterPro" id="IPR014030">
    <property type="entry name" value="Ketoacyl_synth_N"/>
</dbReference>
<dbReference type="InterPro" id="IPR036291">
    <property type="entry name" value="NAD(P)-bd_dom_sf"/>
</dbReference>
<proteinExistence type="predicted"/>
<organism evidence="13 14">
    <name type="scientific">Aspergillus turcosus</name>
    <dbReference type="NCBI Taxonomy" id="1245748"/>
    <lineage>
        <taxon>Eukaryota</taxon>
        <taxon>Fungi</taxon>
        <taxon>Dikarya</taxon>
        <taxon>Ascomycota</taxon>
        <taxon>Pezizomycotina</taxon>
        <taxon>Eurotiomycetes</taxon>
        <taxon>Eurotiomycetidae</taxon>
        <taxon>Eurotiales</taxon>
        <taxon>Aspergillaceae</taxon>
        <taxon>Aspergillus</taxon>
        <taxon>Aspergillus subgen. Fumigati</taxon>
    </lineage>
</organism>
<dbReference type="Gene3D" id="3.40.50.720">
    <property type="entry name" value="NAD(P)-binding Rossmann-like Domain"/>
    <property type="match status" value="1"/>
</dbReference>
<keyword evidence="3" id="KW-0597">Phosphoprotein</keyword>
<dbReference type="InterPro" id="IPR029063">
    <property type="entry name" value="SAM-dependent_MTases_sf"/>
</dbReference>
<feature type="domain" description="Carrier" evidence="10">
    <location>
        <begin position="1658"/>
        <end position="1732"/>
    </location>
</feature>
<dbReference type="InterPro" id="IPR013217">
    <property type="entry name" value="Methyltransf_12"/>
</dbReference>
<protein>
    <submittedName>
        <fullName evidence="13">Uncharacterized protein</fullName>
    </submittedName>
</protein>
<dbReference type="Pfam" id="PF00698">
    <property type="entry name" value="Acyl_transf_1"/>
    <property type="match status" value="1"/>
</dbReference>
<dbReference type="SUPFAM" id="SSF53901">
    <property type="entry name" value="Thiolase-like"/>
    <property type="match status" value="1"/>
</dbReference>
<evidence type="ECO:0000256" key="4">
    <source>
        <dbReference type="ARBA" id="ARBA00022679"/>
    </source>
</evidence>
<dbReference type="SMART" id="SM00823">
    <property type="entry name" value="PKS_PP"/>
    <property type="match status" value="1"/>
</dbReference>
<dbReference type="GO" id="GO:0044550">
    <property type="term" value="P:secondary metabolite biosynthetic process"/>
    <property type="evidence" value="ECO:0007669"/>
    <property type="project" value="UniProtKB-ARBA"/>
</dbReference>
<dbReference type="Gene3D" id="3.10.129.110">
    <property type="entry name" value="Polyketide synthase dehydratase"/>
    <property type="match status" value="1"/>
</dbReference>
<sequence length="2607" mass="286869">MGLSSIDSEASDIILVFGSQALEFNEESAHQIRSALLERSELAWISTVIKELSHHWDGLSEAVPTLNTFPGSKHLKILDEWFRTGRFPDRSFPLPNILLTPLVVIAQLIQYWEYRSIVGVNHAANETLGLCTGLLTAVAASSSTNPSQLRKYGGVAIRLAMAIGAVVDAQDTNEDDAGIWSSLSVAWNSPDRQEELLKILETHPEAYISVLPETKRRTLTAPKTSLPSLQYQLKQAGFSVAEITLRGSFHSSRHIDSAKSLIAFCDANLPFQYPDGSELAVPTRSNNGGDYINRGNMTDAVVRAMLLEQSDWYQPFAQIHSKPGPEPLVVAFGTERCVPPSLMRPFGPRWIHMVEAGATDRLLRGLKNPTGGPASDEAIAVVGMSCHLPGAADLEAFWDILCAGKSQHTEAPPERFNFQTAWRDIDPKRTFYGNFIQTYDTFDHKFFKKSPREIESTDPQHRLMLQAAYQAVEQSGYFNSSPDRHIGCFIGVGLVDYENNIACYPANAYSATGNLKAFAAGKISHYFGWTGPGLTIDTACSSSAVAVHQACKAILTGECSAALAGGVNVMTSPEWYQNLAGASFLSPTGQCKPFDAQADGYCRAEGVGAVFLKRLSTAIKEGNQILGVIAGSAVYQNQNCTAITVPNALSLSDLFRDVVRQARLEPSQVSVVEAHGTGTPVGDPVEYDSVRRVFGGPTRQDALFLGSVKGLLGHTESASGIVALIKVLLMMNRGGIPPQASFNALNPAIAASPSDKIEIPRQFKLWDRKYRAALINNYGASGSNASLVVIQAPSYLTSSSPISAQTTVSYPFWLCGFDEKSLRAYSANMAEFLKRRRECTEELTISNLSFQISRQSNRSLGWGLIFNCSSLLELEEGLKAYSTGQGSLVAKQMSEPPRPVILCFGGQISSYIGLDRDVYERVAIFRHHLDRCNDTCASLGLGGIFPDIFQRTPIGDIVQLQTSLFAVQYSCAMSWIECGLQVAAVVGHSFGELTALCVAGILSIQDALKMVSSRARIIRDSWGPEKGAMLAVEGNLQDVEDLLLKAGQRNSEESVASIACFNGPRSFTLAGSETAIETVREIATNADFTGSRIRMKKLDVTNAFHCALVEPLMEDLECVGRDLVFRDPKIPLERATKEADPGKFTSKFVASHMRDPVHFHHAVQRISQQYPACVWVEAGSNSTITTMASRALGSPSTSHFQSINITNKDSFSSLTNATTSLWRAGVNVQFWAHHQAQAQMSGYSPVLLPPYQFEASRHWMDLKKPQPTLPAAPAATVSHTAPKGLWTFEGYQDAGQRRARFRINTAVEKYEKYVSAHVIAQSSPVCASTFQLVIAVDALSSLVSESTTMADLQPELCDTVSHAPMCMDSSRTVWLDAESEDDSKHHWSWKISSSSENGGRSSANVHVSGIIRFRRTSDADYHTDFARYERLIRPERCLDLLQGGHADEVIQGRRNIYRAFSEIVQYKDELYKGLIKLAGNAHESAGRIVKRHSGETWLDLGLADSFCQVAGIFLNTMTDKADGEMYISDRIDQWLRSPNVSDVSKPETWEVFACHHHPNDKEYTSDVFVFDAVGGKLVEVIMGIHYVKVSRLGLGKLLAKLTPGTNRTPPDTPPLGAVEIQISNGNEHVSSSVTGESALTPSPSLSKQANGKKEPAGPPIINRVRELLCKLSGLESDEVKLDSDLADLGIDSLMGMELAREIELMFKCTLEVSDLVELTDFQSLVNCISKTLGISGQAETAEHGMTNGQTWGNGIESNGHDVDVPQNRLVAMDLAVTSLDGGESISERHLPASVILDTFDETRRATDRFIEESKLANYADLVLPKSTELCVVHIVDGFEQLGCSLREAKAGQPLRRIQYLPRHEQFVEFLYGILQDAGLVRMDGSQLTRTALPIPKRSASELLQELIHDFPEHAYDHRLTYLIGSKLADCLTGKEDGLQLIFASKEGRELVSGMYGKSPINTAWIKQMEFFLQQLFLRLAQDDSNNSPIRILEMGSGTGGTTAKLVPLLARLNVPVAYTVTDLSPSLVAAARKRFKEYPFMEYHVLDIEKPPTAELLQSQHLVIATNCVHATHNLATSTQNIHQILRPDGFLMMLEMTQPLPWVDLVFGLLEGWWLFDDGRQHALVPPSQWERTMRSVGFSQVEWSDGRRPEAAIQRIIIGLASGPGRVNTPLQLLHRQTTDFAARQDVIDAYIKEYSTGFSMPTGSGGLDKRPRSSSEKSVIFLTGATGSLGSHLAAYFASLPGVGKVICVNRYSSVERFTRQRQALESRGLHLDSTALSKLEVLETDTTKPMLGLSSAQYSHLTTSVTHIIHNAWPMSLTRSIEAYAPQFRVMRNLIDFAVQTSCTQHSQIAFQFISSIATVGHYPLWSGRALAPEERMAADSVLPVGYGDAKLVCERLLDETLHHHPRSFRPMVVRIGQIAGSRHSGYWNPVEHLAFIIKSSQTLKILPDLDGELSWCPVNDVAATLGELLLLTETRTSDPFYHIENPTRQPWREMIEILGDALGVPRGNVIPFEDWLDAVRAFEGSIKDNPARPLADFLSRNFVRMSCGGLILDTTRSRAHSPTLRKLGHVSREMVVKYIQAWKSMGFLHKQPTPDEVVVGDL</sequence>
<feature type="region of interest" description="Disordered" evidence="9">
    <location>
        <begin position="1629"/>
        <end position="1658"/>
    </location>
</feature>
<dbReference type="Pfam" id="PF16073">
    <property type="entry name" value="SAT"/>
    <property type="match status" value="1"/>
</dbReference>
<dbReference type="InterPro" id="IPR014043">
    <property type="entry name" value="Acyl_transferase_dom"/>
</dbReference>
<evidence type="ECO:0000256" key="7">
    <source>
        <dbReference type="ARBA" id="ARBA00023315"/>
    </source>
</evidence>
<keyword evidence="2" id="KW-0596">Phosphopantetheine</keyword>
<dbReference type="InterPro" id="IPR032088">
    <property type="entry name" value="SAT"/>
</dbReference>
<evidence type="ECO:0000313" key="13">
    <source>
        <dbReference type="EMBL" id="RLL93237.1"/>
    </source>
</evidence>
<feature type="domain" description="PKS/mFAS DH" evidence="12">
    <location>
        <begin position="1282"/>
        <end position="1595"/>
    </location>
</feature>
<dbReference type="STRING" id="1245748.A0A421CTL7"/>
<dbReference type="EMBL" id="NIDN02000359">
    <property type="protein sequence ID" value="RLL93237.1"/>
    <property type="molecule type" value="Genomic_DNA"/>
</dbReference>
<dbReference type="GO" id="GO:0031177">
    <property type="term" value="F:phosphopantetheine binding"/>
    <property type="evidence" value="ECO:0007669"/>
    <property type="project" value="InterPro"/>
</dbReference>
<dbReference type="Pfam" id="PF02801">
    <property type="entry name" value="Ketoacyl-synt_C"/>
    <property type="match status" value="1"/>
</dbReference>
<keyword evidence="6" id="KW-0511">Multifunctional enzyme</keyword>
<feature type="active site" description="Proton donor; for dehydratase activity" evidence="8">
    <location>
        <position position="1504"/>
    </location>
</feature>
<dbReference type="InterPro" id="IPR001227">
    <property type="entry name" value="Ac_transferase_dom_sf"/>
</dbReference>
<accession>A0A421CTL7</accession>
<keyword evidence="7" id="KW-0012">Acyltransferase</keyword>
<dbReference type="Pfam" id="PF07993">
    <property type="entry name" value="NAD_binding_4"/>
    <property type="match status" value="1"/>
</dbReference>
<dbReference type="PROSITE" id="PS52019">
    <property type="entry name" value="PKS_MFAS_DH"/>
    <property type="match status" value="1"/>
</dbReference>
<dbReference type="InterPro" id="IPR050444">
    <property type="entry name" value="Polyketide_Synthase"/>
</dbReference>
<feature type="domain" description="Ketosynthase family 3 (KS3)" evidence="11">
    <location>
        <begin position="376"/>
        <end position="791"/>
    </location>
</feature>
<dbReference type="SMART" id="SM00825">
    <property type="entry name" value="PKS_KS"/>
    <property type="match status" value="1"/>
</dbReference>
<feature type="region of interest" description="C-terminal hotdog fold" evidence="8">
    <location>
        <begin position="1448"/>
        <end position="1595"/>
    </location>
</feature>
<dbReference type="InterPro" id="IPR016039">
    <property type="entry name" value="Thiolase-like"/>
</dbReference>
<dbReference type="InterPro" id="IPR013120">
    <property type="entry name" value="FAR_NAD-bd"/>
</dbReference>
<dbReference type="PROSITE" id="PS00012">
    <property type="entry name" value="PHOSPHOPANTETHEINE"/>
    <property type="match status" value="1"/>
</dbReference>
<dbReference type="Pfam" id="PF00109">
    <property type="entry name" value="ketoacyl-synt"/>
    <property type="match status" value="1"/>
</dbReference>
<dbReference type="InterPro" id="IPR009081">
    <property type="entry name" value="PP-bd_ACP"/>
</dbReference>
<feature type="active site" description="Proton acceptor; for dehydratase activity" evidence="8">
    <location>
        <position position="1317"/>
    </location>
</feature>
<dbReference type="InterPro" id="IPR036736">
    <property type="entry name" value="ACP-like_sf"/>
</dbReference>
<dbReference type="Pfam" id="PF00550">
    <property type="entry name" value="PP-binding"/>
    <property type="match status" value="1"/>
</dbReference>
<dbReference type="InterPro" id="IPR049900">
    <property type="entry name" value="PKS_mFAS_DH"/>
</dbReference>
<dbReference type="InterPro" id="IPR042104">
    <property type="entry name" value="PKS_dehydratase_sf"/>
</dbReference>
<dbReference type="CDD" id="cd02440">
    <property type="entry name" value="AdoMet_MTases"/>
    <property type="match status" value="1"/>
</dbReference>
<name>A0A421CTL7_9EURO</name>
<comment type="pathway">
    <text evidence="1">Secondary metabolite biosynthesis.</text>
</comment>
<dbReference type="SUPFAM" id="SSF53335">
    <property type="entry name" value="S-adenosyl-L-methionine-dependent methyltransferases"/>
    <property type="match status" value="1"/>
</dbReference>
<evidence type="ECO:0000256" key="3">
    <source>
        <dbReference type="ARBA" id="ARBA00022553"/>
    </source>
</evidence>
<dbReference type="InterPro" id="IPR014031">
    <property type="entry name" value="Ketoacyl_synth_C"/>
</dbReference>
<dbReference type="Pfam" id="PF08242">
    <property type="entry name" value="Methyltransf_12"/>
    <property type="match status" value="1"/>
</dbReference>
<dbReference type="OrthoDB" id="329835at2759"/>
<dbReference type="Gene3D" id="3.30.70.3290">
    <property type="match status" value="1"/>
</dbReference>
<reference evidence="13 14" key="1">
    <citation type="submission" date="2018-08" db="EMBL/GenBank/DDBJ databases">
        <title>Draft genome sequences of two Aspergillus turcosus clinical strains isolated from bronchoalveolar lavage fluid: one azole-susceptible and the other azole-resistant.</title>
        <authorList>
            <person name="Parent-Michaud M."/>
            <person name="Dufresne P.J."/>
            <person name="Fournier E."/>
            <person name="Martineau C."/>
            <person name="Moreira S."/>
            <person name="Perkins V."/>
            <person name="De Repentigny L."/>
            <person name="Dufresne S.F."/>
        </authorList>
    </citation>
    <scope>NUCLEOTIDE SEQUENCE [LARGE SCALE GENOMIC DNA]</scope>
    <source>
        <strain evidence="13">HMR AF 1038</strain>
    </source>
</reference>
<dbReference type="PANTHER" id="PTHR45681">
    <property type="entry name" value="POLYKETIDE SYNTHASE 44-RELATED"/>
    <property type="match status" value="1"/>
</dbReference>
<dbReference type="InterPro" id="IPR016035">
    <property type="entry name" value="Acyl_Trfase/lysoPLipase"/>
</dbReference>
<keyword evidence="14" id="KW-1185">Reference proteome</keyword>
<gene>
    <name evidence="13" type="ORF">CFD26_100884</name>
</gene>
<dbReference type="SUPFAM" id="SSF55048">
    <property type="entry name" value="Probable ACP-binding domain of malonyl-CoA ACP transacylase"/>
    <property type="match status" value="1"/>
</dbReference>
<dbReference type="Gene3D" id="3.40.50.150">
    <property type="entry name" value="Vaccinia Virus protein VP39"/>
    <property type="match status" value="1"/>
</dbReference>
<dbReference type="PANTHER" id="PTHR45681:SF6">
    <property type="entry name" value="POLYKETIDE SYNTHASE 37"/>
    <property type="match status" value="1"/>
</dbReference>
<dbReference type="SUPFAM" id="SSF47336">
    <property type="entry name" value="ACP-like"/>
    <property type="match status" value="1"/>
</dbReference>
<feature type="region of interest" description="N-terminal hotdog fold" evidence="8">
    <location>
        <begin position="1282"/>
        <end position="1418"/>
    </location>
</feature>
<dbReference type="SUPFAM" id="SSF52151">
    <property type="entry name" value="FabD/lysophospholipase-like"/>
    <property type="match status" value="1"/>
</dbReference>
<evidence type="ECO:0000256" key="8">
    <source>
        <dbReference type="PROSITE-ProRule" id="PRU01363"/>
    </source>
</evidence>
<evidence type="ECO:0000259" key="12">
    <source>
        <dbReference type="PROSITE" id="PS52019"/>
    </source>
</evidence>
<evidence type="ECO:0000313" key="14">
    <source>
        <dbReference type="Proteomes" id="UP000215289"/>
    </source>
</evidence>
<dbReference type="InterPro" id="IPR020806">
    <property type="entry name" value="PKS_PP-bd"/>
</dbReference>
<evidence type="ECO:0000259" key="11">
    <source>
        <dbReference type="PROSITE" id="PS52004"/>
    </source>
</evidence>
<dbReference type="InterPro" id="IPR041068">
    <property type="entry name" value="HTH_51"/>
</dbReference>
<evidence type="ECO:0000256" key="5">
    <source>
        <dbReference type="ARBA" id="ARBA00022857"/>
    </source>
</evidence>
<keyword evidence="4" id="KW-0808">Transferase</keyword>
<dbReference type="PROSITE" id="PS50075">
    <property type="entry name" value="CARRIER"/>
    <property type="match status" value="1"/>
</dbReference>
<dbReference type="InterPro" id="IPR016036">
    <property type="entry name" value="Malonyl_transacylase_ACP-bd"/>
</dbReference>
<keyword evidence="5" id="KW-0521">NADP</keyword>
<feature type="compositionally biased region" description="Polar residues" evidence="9">
    <location>
        <begin position="1629"/>
        <end position="1649"/>
    </location>
</feature>
<dbReference type="Gene3D" id="3.40.366.10">
    <property type="entry name" value="Malonyl-Coenzyme A Acyl Carrier Protein, domain 2"/>
    <property type="match status" value="2"/>
</dbReference>
<comment type="caution">
    <text evidence="13">The sequence shown here is derived from an EMBL/GenBank/DDBJ whole genome shotgun (WGS) entry which is preliminary data.</text>
</comment>
<dbReference type="SMART" id="SM00827">
    <property type="entry name" value="PKS_AT"/>
    <property type="match status" value="1"/>
</dbReference>
<dbReference type="PROSITE" id="PS52004">
    <property type="entry name" value="KS3_2"/>
    <property type="match status" value="1"/>
</dbReference>
<dbReference type="SUPFAM" id="SSF51735">
    <property type="entry name" value="NAD(P)-binding Rossmann-fold domains"/>
    <property type="match status" value="1"/>
</dbReference>
<evidence type="ECO:0000256" key="9">
    <source>
        <dbReference type="SAM" id="MobiDB-lite"/>
    </source>
</evidence>
<dbReference type="Proteomes" id="UP000215289">
    <property type="component" value="Unassembled WGS sequence"/>
</dbReference>
<dbReference type="InterPro" id="IPR020841">
    <property type="entry name" value="PKS_Beta-ketoAc_synthase_dom"/>
</dbReference>
<dbReference type="Gene3D" id="1.10.1200.10">
    <property type="entry name" value="ACP-like"/>
    <property type="match status" value="1"/>
</dbReference>
<dbReference type="GO" id="GO:0016746">
    <property type="term" value="F:acyltransferase activity"/>
    <property type="evidence" value="ECO:0007669"/>
    <property type="project" value="UniProtKB-KW"/>
</dbReference>